<protein>
    <recommendedName>
        <fullName evidence="5">Tail protein</fullName>
    </recommendedName>
</protein>
<gene>
    <name evidence="3" type="ORF">MM415A00187_0010</name>
    <name evidence="2" type="ORF">MM415B00313_0010</name>
    <name evidence="1" type="ORF">TM448A00409_0010</name>
    <name evidence="4" type="ORF">TM448B01532_0008</name>
</gene>
<dbReference type="AlphaFoldDB" id="A0A6H1ZFP4"/>
<dbReference type="EMBL" id="MT141564">
    <property type="protein sequence ID" value="QJA66962.1"/>
    <property type="molecule type" value="Genomic_DNA"/>
</dbReference>
<accession>A0A6H1ZFP4</accession>
<evidence type="ECO:0000313" key="3">
    <source>
        <dbReference type="EMBL" id="QJA84475.1"/>
    </source>
</evidence>
<organism evidence="1">
    <name type="scientific">viral metagenome</name>
    <dbReference type="NCBI Taxonomy" id="1070528"/>
    <lineage>
        <taxon>unclassified sequences</taxon>
        <taxon>metagenomes</taxon>
        <taxon>organismal metagenomes</taxon>
    </lineage>
</organism>
<proteinExistence type="predicted"/>
<dbReference type="EMBL" id="MT144009">
    <property type="protein sequence ID" value="QJA46374.1"/>
    <property type="molecule type" value="Genomic_DNA"/>
</dbReference>
<sequence>MADATSNLSHIQEYYPATQAVVKTSEVLVVDGMAAINLTTGKMENAGTEVDLLPVGLVVTDTVGGGTPAAMTGDGTVEVIAKSGMKLKNVSVTGASAITDFGKLVYASDNQTYTLTKPTAGVPVGYISKWNATTYCDIQLFTPAEILMWSVLPQKETIYLGYVSAQSLGGTAAADLLTYTAGRRMQLDTLRALPQIDDAAVAGDQDLNLEIGAVNVTGTLTLAYTDCDALADLGTAVEASLTANNIVSQGEVITLELAASGTAFTDNTVAGFNIYLDVTYLAGS</sequence>
<evidence type="ECO:0000313" key="1">
    <source>
        <dbReference type="EMBL" id="QJA46374.1"/>
    </source>
</evidence>
<evidence type="ECO:0000313" key="4">
    <source>
        <dbReference type="EMBL" id="QJH99268.1"/>
    </source>
</evidence>
<name>A0A6H1ZFP4_9ZZZZ</name>
<evidence type="ECO:0008006" key="5">
    <source>
        <dbReference type="Google" id="ProtNLM"/>
    </source>
</evidence>
<reference evidence="1" key="1">
    <citation type="submission" date="2020-03" db="EMBL/GenBank/DDBJ databases">
        <title>The deep terrestrial virosphere.</title>
        <authorList>
            <person name="Holmfeldt K."/>
            <person name="Nilsson E."/>
            <person name="Simone D."/>
            <person name="Lopez-Fernandez M."/>
            <person name="Wu X."/>
            <person name="de Brujin I."/>
            <person name="Lundin D."/>
            <person name="Andersson A."/>
            <person name="Bertilsson S."/>
            <person name="Dopson M."/>
        </authorList>
    </citation>
    <scope>NUCLEOTIDE SEQUENCE</scope>
    <source>
        <strain evidence="3">MM415A00187</strain>
        <strain evidence="2">MM415B00313</strain>
        <strain evidence="1">TM448A00409</strain>
        <strain evidence="4">TM448B01532</strain>
    </source>
</reference>
<evidence type="ECO:0000313" key="2">
    <source>
        <dbReference type="EMBL" id="QJA66962.1"/>
    </source>
</evidence>
<dbReference type="EMBL" id="MT142530">
    <property type="protein sequence ID" value="QJA84475.1"/>
    <property type="molecule type" value="Genomic_DNA"/>
</dbReference>
<dbReference type="EMBL" id="MT144778">
    <property type="protein sequence ID" value="QJH99268.1"/>
    <property type="molecule type" value="Genomic_DNA"/>
</dbReference>